<proteinExistence type="predicted"/>
<evidence type="ECO:0000313" key="5">
    <source>
        <dbReference type="Ensembl" id="ENSPMRP00000015110.1"/>
    </source>
</evidence>
<dbReference type="InterPro" id="IPR039679">
    <property type="entry name" value="NRBF2"/>
</dbReference>
<dbReference type="PANTHER" id="PTHR14964">
    <property type="entry name" value="NUCLEAR RECEPTOR BINDING FACTOR 2"/>
    <property type="match status" value="1"/>
</dbReference>
<dbReference type="RefSeq" id="XP_028585207.1">
    <property type="nucleotide sequence ID" value="XM_028729374.1"/>
</dbReference>
<dbReference type="GO" id="GO:0035032">
    <property type="term" value="C:phosphatidylinositol 3-kinase complex, class III"/>
    <property type="evidence" value="ECO:0007669"/>
    <property type="project" value="Ensembl"/>
</dbReference>
<dbReference type="GO" id="GO:0006914">
    <property type="term" value="P:autophagy"/>
    <property type="evidence" value="ECO:0007669"/>
    <property type="project" value="Ensembl"/>
</dbReference>
<dbReference type="OrthoDB" id="3694230at2759"/>
<evidence type="ECO:0000256" key="2">
    <source>
        <dbReference type="SAM" id="MobiDB-lite"/>
    </source>
</evidence>
<reference evidence="5" key="3">
    <citation type="submission" date="2025-09" db="UniProtKB">
        <authorList>
            <consortium name="Ensembl"/>
        </authorList>
    </citation>
    <scope>IDENTIFICATION</scope>
</reference>
<protein>
    <submittedName>
        <fullName evidence="5">Nuclear receptor binding factor 2</fullName>
    </submittedName>
</protein>
<dbReference type="InterPro" id="IPR033393">
    <property type="entry name" value="NRBF2_MIT"/>
</dbReference>
<dbReference type="KEGG" id="pmua:114597170"/>
<dbReference type="AlphaFoldDB" id="A0A670IT00"/>
<dbReference type="Proteomes" id="UP000472272">
    <property type="component" value="Chromosome 5"/>
</dbReference>
<reference evidence="5 6" key="1">
    <citation type="journal article" date="2019" name="Proc. Natl. Acad. Sci. U.S.A.">
        <title>Regulatory changes in pterin and carotenoid genes underlie balanced color polymorphisms in the wall lizard.</title>
        <authorList>
            <person name="Andrade P."/>
            <person name="Pinho C."/>
            <person name="Perez I de Lanuza G."/>
            <person name="Afonso S."/>
            <person name="Brejcha J."/>
            <person name="Rubin C.J."/>
            <person name="Wallerman O."/>
            <person name="Pereira P."/>
            <person name="Sabatino S.J."/>
            <person name="Bellati A."/>
            <person name="Pellitteri-Rosa D."/>
            <person name="Bosakova Z."/>
            <person name="Bunikis I."/>
            <person name="Carretero M.A."/>
            <person name="Feiner N."/>
            <person name="Marsik P."/>
            <person name="Pauperio F."/>
            <person name="Salvi D."/>
            <person name="Soler L."/>
            <person name="While G.M."/>
            <person name="Uller T."/>
            <person name="Font E."/>
            <person name="Andersson L."/>
            <person name="Carneiro M."/>
        </authorList>
    </citation>
    <scope>NUCLEOTIDE SEQUENCE</scope>
</reference>
<dbReference type="Ensembl" id="ENSPMRT00000016143.1">
    <property type="protein sequence ID" value="ENSPMRP00000015110.1"/>
    <property type="gene ID" value="ENSPMRG00000010083.1"/>
</dbReference>
<organism evidence="5 6">
    <name type="scientific">Podarcis muralis</name>
    <name type="common">Wall lizard</name>
    <name type="synonym">Lacerta muralis</name>
    <dbReference type="NCBI Taxonomy" id="64176"/>
    <lineage>
        <taxon>Eukaryota</taxon>
        <taxon>Metazoa</taxon>
        <taxon>Chordata</taxon>
        <taxon>Craniata</taxon>
        <taxon>Vertebrata</taxon>
        <taxon>Euteleostomi</taxon>
        <taxon>Lepidosauria</taxon>
        <taxon>Squamata</taxon>
        <taxon>Bifurcata</taxon>
        <taxon>Unidentata</taxon>
        <taxon>Episquamata</taxon>
        <taxon>Laterata</taxon>
        <taxon>Lacertibaenia</taxon>
        <taxon>Lacertidae</taxon>
        <taxon>Podarcis</taxon>
    </lineage>
</organism>
<dbReference type="GeneTree" id="ENSGT00390000000984"/>
<sequence length="292" mass="32920">MCPQPPMEVMEGPLNLAHQQSRKADRLLTAGKYEEAISCHKKAAAYLLEAMKLTQSDQAQLSLELQRESHLKQILLIQERWKRAKREERLKTQQAVDKDSASSKPSAEEFDDQNVAAPASLKYSPSPEKDAQAIHSVLDRDPDTLLFLFQKRKEPLEVCVGSKTPKDDKTKIEEQATKIAVLERHVDFLLAENERLKRENKQLKAERARLLKSPLEKELDVDADFVEKSELWGLQQHSETAAASASTWQKFTTNAGKAKDIPIPSLPPLDIPSPELPLLELSEDILKGLMNS</sequence>
<dbReference type="SUPFAM" id="SSF140361">
    <property type="entry name" value="MIT domain-like"/>
    <property type="match status" value="1"/>
</dbReference>
<feature type="domain" description="Nuclear receptor-binding factor 2 MIT" evidence="4">
    <location>
        <begin position="10"/>
        <end position="91"/>
    </location>
</feature>
<evidence type="ECO:0000259" key="4">
    <source>
        <dbReference type="Pfam" id="PF17169"/>
    </source>
</evidence>
<keyword evidence="1" id="KW-0175">Coiled coil</keyword>
<dbReference type="GO" id="GO:0005737">
    <property type="term" value="C:cytoplasm"/>
    <property type="evidence" value="ECO:0007669"/>
    <property type="project" value="Ensembl"/>
</dbReference>
<evidence type="ECO:0000259" key="3">
    <source>
        <dbReference type="Pfam" id="PF08961"/>
    </source>
</evidence>
<name>A0A670IT00_PODMU</name>
<keyword evidence="6" id="KW-1185">Reference proteome</keyword>
<dbReference type="GO" id="GO:0034976">
    <property type="term" value="P:response to endoplasmic reticulum stress"/>
    <property type="evidence" value="ECO:0007669"/>
    <property type="project" value="Ensembl"/>
</dbReference>
<evidence type="ECO:0000313" key="6">
    <source>
        <dbReference type="Proteomes" id="UP000472272"/>
    </source>
</evidence>
<dbReference type="Pfam" id="PF17169">
    <property type="entry name" value="NRBF2_MIT"/>
    <property type="match status" value="1"/>
</dbReference>
<feature type="coiled-coil region" evidence="1">
    <location>
        <begin position="179"/>
        <end position="213"/>
    </location>
</feature>
<dbReference type="InterPro" id="IPR015056">
    <property type="entry name" value="NRBF2_C"/>
</dbReference>
<dbReference type="GeneID" id="114597170"/>
<reference evidence="5" key="2">
    <citation type="submission" date="2025-08" db="UniProtKB">
        <authorList>
            <consortium name="Ensembl"/>
        </authorList>
    </citation>
    <scope>IDENTIFICATION</scope>
</reference>
<dbReference type="CTD" id="29982"/>
<gene>
    <name evidence="5" type="primary">NRBF2</name>
</gene>
<accession>A0A670IT00</accession>
<feature type="region of interest" description="Disordered" evidence="2">
    <location>
        <begin position="88"/>
        <end position="128"/>
    </location>
</feature>
<feature type="compositionally biased region" description="Basic and acidic residues" evidence="2">
    <location>
        <begin position="88"/>
        <end position="101"/>
    </location>
</feature>
<dbReference type="OMA" id="KCHETVA"/>
<dbReference type="PANTHER" id="PTHR14964:SF2">
    <property type="entry name" value="NUCLEAR RECEPTOR-BINDING FACTOR 2"/>
    <property type="match status" value="1"/>
</dbReference>
<dbReference type="Pfam" id="PF08961">
    <property type="entry name" value="NRBF2"/>
    <property type="match status" value="1"/>
</dbReference>
<evidence type="ECO:0000256" key="1">
    <source>
        <dbReference type="SAM" id="Coils"/>
    </source>
</evidence>
<feature type="domain" description="Nuclear receptor-binding factor 2 C-terminal" evidence="3">
    <location>
        <begin position="95"/>
        <end position="289"/>
    </location>
</feature>
<dbReference type="Gene3D" id="1.20.58.80">
    <property type="entry name" value="Phosphotransferase system, lactose/cellobiose-type IIA subunit"/>
    <property type="match status" value="1"/>
</dbReference>